<gene>
    <name evidence="1" type="ORF">AsFPU1_4214</name>
</gene>
<evidence type="ECO:0000313" key="1">
    <source>
        <dbReference type="EMBL" id="GBF82780.1"/>
    </source>
</evidence>
<dbReference type="NCBIfam" id="TIGR04282">
    <property type="entry name" value="glyco_like_cofC"/>
    <property type="match status" value="1"/>
</dbReference>
<dbReference type="InterPro" id="IPR029044">
    <property type="entry name" value="Nucleotide-diphossugar_trans"/>
</dbReference>
<name>A0A401INE2_APHSA</name>
<dbReference type="GO" id="GO:0016740">
    <property type="term" value="F:transferase activity"/>
    <property type="evidence" value="ECO:0007669"/>
    <property type="project" value="UniProtKB-KW"/>
</dbReference>
<sequence>MSNLKHSQSNNLIIFTRYPEPGKTKTRLIPALGAQGAANLQRQLTEHTVKEAKKLFPNITISIYYTGQNQQVMQDWLGDNLTYYTQANGDLGNRMKSAFTDSFNLGFSKVIIIGIDCPDLNITILQQAFSCLDNHDLVLGEAADGGYYLIGLKRVIPEVFQNIPWGTSQVLSITKNIAKKINLSTYILPILSDIDRPEDLPIWKKHQP</sequence>
<dbReference type="AlphaFoldDB" id="A0A401INE2"/>
<dbReference type="EMBL" id="BDQK01000017">
    <property type="protein sequence ID" value="GBF82780.1"/>
    <property type="molecule type" value="Genomic_DNA"/>
</dbReference>
<keyword evidence="2" id="KW-1185">Reference proteome</keyword>
<dbReference type="RefSeq" id="WP_124975711.1">
    <property type="nucleotide sequence ID" value="NZ_BDQK01000017.1"/>
</dbReference>
<dbReference type="Proteomes" id="UP000287247">
    <property type="component" value="Unassembled WGS sequence"/>
</dbReference>
<dbReference type="SUPFAM" id="SSF53448">
    <property type="entry name" value="Nucleotide-diphospho-sugar transferases"/>
    <property type="match status" value="1"/>
</dbReference>
<dbReference type="OrthoDB" id="9810303at2"/>
<dbReference type="InterPro" id="IPR018641">
    <property type="entry name" value="Trfase_1_rSAM/seldom-assoc"/>
</dbReference>
<accession>A0A401INE2</accession>
<dbReference type="PANTHER" id="PTHR36529:SF1">
    <property type="entry name" value="GLYCOSYLTRANSFERASE"/>
    <property type="match status" value="1"/>
</dbReference>
<keyword evidence="1" id="KW-0808">Transferase</keyword>
<evidence type="ECO:0000313" key="2">
    <source>
        <dbReference type="Proteomes" id="UP000287247"/>
    </source>
</evidence>
<comment type="caution">
    <text evidence="1">The sequence shown here is derived from an EMBL/GenBank/DDBJ whole genome shotgun (WGS) entry which is preliminary data.</text>
</comment>
<protein>
    <submittedName>
        <fullName evidence="1">Glycosyl transferase</fullName>
    </submittedName>
</protein>
<dbReference type="Gene3D" id="3.90.550.10">
    <property type="entry name" value="Spore Coat Polysaccharide Biosynthesis Protein SpsA, Chain A"/>
    <property type="match status" value="1"/>
</dbReference>
<dbReference type="Pfam" id="PF09837">
    <property type="entry name" value="DUF2064"/>
    <property type="match status" value="1"/>
</dbReference>
<dbReference type="PANTHER" id="PTHR36529">
    <property type="entry name" value="SLL1095 PROTEIN"/>
    <property type="match status" value="1"/>
</dbReference>
<reference evidence="2" key="1">
    <citation type="submission" date="2017-05" db="EMBL/GenBank/DDBJ databases">
        <title>Physiological properties and genetic analysis related to exopolysaccharide production of fresh-water unicellular cyanobacterium Aphanothece sacrum, Suizenji Nori, that has been cultured as a food source in Japan.</title>
        <authorList>
            <person name="Kanesaki Y."/>
            <person name="Yoshikawa S."/>
            <person name="Ohki K."/>
        </authorList>
    </citation>
    <scope>NUCLEOTIDE SEQUENCE [LARGE SCALE GENOMIC DNA]</scope>
    <source>
        <strain evidence="2">FPU1</strain>
    </source>
</reference>
<proteinExistence type="predicted"/>
<organism evidence="1 2">
    <name type="scientific">Aphanothece sacrum FPU1</name>
    <dbReference type="NCBI Taxonomy" id="1920663"/>
    <lineage>
        <taxon>Bacteria</taxon>
        <taxon>Bacillati</taxon>
        <taxon>Cyanobacteriota</taxon>
        <taxon>Cyanophyceae</taxon>
        <taxon>Oscillatoriophycideae</taxon>
        <taxon>Chroococcales</taxon>
        <taxon>Aphanothecaceae</taxon>
        <taxon>Aphanothece</taxon>
    </lineage>
</organism>